<keyword evidence="4 6" id="KW-0472">Membrane</keyword>
<gene>
    <name evidence="8" type="ORF">PCOR1329_LOCUS21824</name>
</gene>
<feature type="transmembrane region" description="Helical" evidence="6">
    <location>
        <begin position="212"/>
        <end position="230"/>
    </location>
</feature>
<evidence type="ECO:0000256" key="6">
    <source>
        <dbReference type="SAM" id="Phobius"/>
    </source>
</evidence>
<feature type="region of interest" description="Disordered" evidence="5">
    <location>
        <begin position="1"/>
        <end position="33"/>
    </location>
</feature>
<evidence type="ECO:0000256" key="1">
    <source>
        <dbReference type="ARBA" id="ARBA00004141"/>
    </source>
</evidence>
<feature type="transmembrane region" description="Helical" evidence="6">
    <location>
        <begin position="335"/>
        <end position="356"/>
    </location>
</feature>
<dbReference type="Proteomes" id="UP001189429">
    <property type="component" value="Unassembled WGS sequence"/>
</dbReference>
<evidence type="ECO:0000256" key="5">
    <source>
        <dbReference type="SAM" id="MobiDB-lite"/>
    </source>
</evidence>
<accession>A0ABN9RM12</accession>
<feature type="transmembrane region" description="Helical" evidence="6">
    <location>
        <begin position="145"/>
        <end position="166"/>
    </location>
</feature>
<evidence type="ECO:0000256" key="3">
    <source>
        <dbReference type="ARBA" id="ARBA00022989"/>
    </source>
</evidence>
<dbReference type="InterPro" id="IPR006153">
    <property type="entry name" value="Cation/H_exchanger_TM"/>
</dbReference>
<name>A0ABN9RM12_9DINO</name>
<keyword evidence="9" id="KW-1185">Reference proteome</keyword>
<keyword evidence="3 6" id="KW-1133">Transmembrane helix</keyword>
<evidence type="ECO:0000256" key="4">
    <source>
        <dbReference type="ARBA" id="ARBA00023136"/>
    </source>
</evidence>
<dbReference type="EMBL" id="CAUYUJ010007224">
    <property type="protein sequence ID" value="CAK0819991.1"/>
    <property type="molecule type" value="Genomic_DNA"/>
</dbReference>
<reference evidence="8" key="1">
    <citation type="submission" date="2023-10" db="EMBL/GenBank/DDBJ databases">
        <authorList>
            <person name="Chen Y."/>
            <person name="Shah S."/>
            <person name="Dougan E. K."/>
            <person name="Thang M."/>
            <person name="Chan C."/>
        </authorList>
    </citation>
    <scope>NUCLEOTIDE SEQUENCE [LARGE SCALE GENOMIC DNA]</scope>
</reference>
<dbReference type="InterPro" id="IPR038770">
    <property type="entry name" value="Na+/solute_symporter_sf"/>
</dbReference>
<evidence type="ECO:0000313" key="8">
    <source>
        <dbReference type="EMBL" id="CAK0819991.1"/>
    </source>
</evidence>
<dbReference type="Gene3D" id="1.20.1530.20">
    <property type="match status" value="1"/>
</dbReference>
<keyword evidence="2 6" id="KW-0812">Transmembrane</keyword>
<feature type="transmembrane region" description="Helical" evidence="6">
    <location>
        <begin position="119"/>
        <end position="139"/>
    </location>
</feature>
<comment type="caution">
    <text evidence="8">The sequence shown here is derived from an EMBL/GenBank/DDBJ whole genome shotgun (WGS) entry which is preliminary data.</text>
</comment>
<protein>
    <recommendedName>
        <fullName evidence="7">Cation/H+ exchanger transmembrane domain-containing protein</fullName>
    </recommendedName>
</protein>
<feature type="transmembrane region" description="Helical" evidence="6">
    <location>
        <begin position="79"/>
        <end position="99"/>
    </location>
</feature>
<dbReference type="Pfam" id="PF00999">
    <property type="entry name" value="Na_H_Exchanger"/>
    <property type="match status" value="1"/>
</dbReference>
<organism evidence="8 9">
    <name type="scientific">Prorocentrum cordatum</name>
    <dbReference type="NCBI Taxonomy" id="2364126"/>
    <lineage>
        <taxon>Eukaryota</taxon>
        <taxon>Sar</taxon>
        <taxon>Alveolata</taxon>
        <taxon>Dinophyceae</taxon>
        <taxon>Prorocentrales</taxon>
        <taxon>Prorocentraceae</taxon>
        <taxon>Prorocentrum</taxon>
    </lineage>
</organism>
<evidence type="ECO:0000256" key="2">
    <source>
        <dbReference type="ARBA" id="ARBA00022692"/>
    </source>
</evidence>
<comment type="subcellular location">
    <subcellularLocation>
        <location evidence="1">Membrane</location>
        <topology evidence="1">Multi-pass membrane protein</topology>
    </subcellularLocation>
</comment>
<sequence>MRPNVRPMSGQSHSHLMCSPALRRPRRPRHPPEPLDLRDFRFILTPMLPPYGLRLTPVWLSCRQGKTVRVAGRLAHGAYGVWSKGVGLLTMFCLSYLMIGVGQEFHLDKSKLGSYGKDYAIAMSAAGLPWLFVAAWLHYALPSPLAWGSALLMARFAAPTSAGILFSMLEAAGFKETWLFQKARILAIFDDLDTILLMIPLKMFLVGFKWELTVDAVFVSVCLFLAWQKLHNIRAASQKLAWNPPCVHSPSQIKNLGAYVLSGGAVHLEVLLPAFTIGAATRMCQETDEWCEVLDEGQEERVRSRVATVFMLLVGLSMPSLFAGGAGTMSTATTVYHVFVVSVLMVIGKMLLLFTYRDEANLRTRLALSLGMCPRGEVVGWEGGKHVLPLGRRRDIQASFGGNVDVRCPIIDRCRTGSSRRLPRVPSEDRRRPPV</sequence>
<proteinExistence type="predicted"/>
<feature type="transmembrane region" description="Helical" evidence="6">
    <location>
        <begin position="306"/>
        <end position="329"/>
    </location>
</feature>
<feature type="domain" description="Cation/H+ exchanger transmembrane" evidence="7">
    <location>
        <begin position="88"/>
        <end position="379"/>
    </location>
</feature>
<evidence type="ECO:0000313" key="9">
    <source>
        <dbReference type="Proteomes" id="UP001189429"/>
    </source>
</evidence>
<evidence type="ECO:0000259" key="7">
    <source>
        <dbReference type="Pfam" id="PF00999"/>
    </source>
</evidence>